<dbReference type="PANTHER" id="PTHR36919">
    <property type="entry name" value="BLR1215 PROTEIN"/>
    <property type="match status" value="1"/>
</dbReference>
<evidence type="ECO:0000256" key="1">
    <source>
        <dbReference type="SAM" id="SignalP"/>
    </source>
</evidence>
<proteinExistence type="predicted"/>
<dbReference type="PANTHER" id="PTHR36919:SF3">
    <property type="entry name" value="BLL5882 PROTEIN"/>
    <property type="match status" value="1"/>
</dbReference>
<evidence type="ECO:0000313" key="4">
    <source>
        <dbReference type="Proteomes" id="UP000076962"/>
    </source>
</evidence>
<dbReference type="AlphaFoldDB" id="A0A0A6RK92"/>
<keyword evidence="4" id="KW-1185">Reference proteome</keyword>
<comment type="caution">
    <text evidence="3">The sequence shown here is derived from an EMBL/GenBank/DDBJ whole genome shotgun (WGS) entry which is preliminary data.</text>
</comment>
<dbReference type="PATRIC" id="fig|1003181.4.peg.482"/>
<dbReference type="InterPro" id="IPR019223">
    <property type="entry name" value="DUF2147"/>
</dbReference>
<protein>
    <recommendedName>
        <fullName evidence="2">DUF2147 domain-containing protein</fullName>
    </recommendedName>
</protein>
<gene>
    <name evidence="3" type="ORF">THIOM_000349</name>
</gene>
<sequence length="144" mass="16331">MKKPFKFLCFVLLVAASSAFAQNNAIVGQWQTIDDASGKPKAIVKIYEQDGNIYGKIIRLFLSAGEDPDPVCFKCTDERKNQKVIGMIILKGSKKRGSEWSGGTILDPENGKTYRCKIWLDEGQLKVRGYLGIFFRTQTWYRVK</sequence>
<dbReference type="Proteomes" id="UP000076962">
    <property type="component" value="Unassembled WGS sequence"/>
</dbReference>
<feature type="chain" id="PRO_5010410915" description="DUF2147 domain-containing protein" evidence="1">
    <location>
        <begin position="22"/>
        <end position="144"/>
    </location>
</feature>
<dbReference type="EMBL" id="LUTY01000152">
    <property type="protein sequence ID" value="OAD23811.1"/>
    <property type="molecule type" value="Genomic_DNA"/>
</dbReference>
<feature type="signal peptide" evidence="1">
    <location>
        <begin position="1"/>
        <end position="21"/>
    </location>
</feature>
<feature type="domain" description="DUF2147" evidence="2">
    <location>
        <begin position="28"/>
        <end position="142"/>
    </location>
</feature>
<reference evidence="3 4" key="1">
    <citation type="submission" date="2016-05" db="EMBL/GenBank/DDBJ databases">
        <title>Single-cell genome of chain-forming Candidatus Thiomargarita nelsonii and comparison to other large sulfur-oxidizing bacteria.</title>
        <authorList>
            <person name="Winkel M."/>
            <person name="Salman V."/>
            <person name="Woyke T."/>
            <person name="Schulz-Vogt H."/>
            <person name="Richter M."/>
            <person name="Flood B."/>
            <person name="Bailey J."/>
            <person name="Amann R."/>
            <person name="Mussmann M."/>
        </authorList>
    </citation>
    <scope>NUCLEOTIDE SEQUENCE [LARGE SCALE GENOMIC DNA]</scope>
    <source>
        <strain evidence="3 4">THI036</strain>
    </source>
</reference>
<accession>A0A0A6RK92</accession>
<name>A0A0A6RK92_9GAMM</name>
<evidence type="ECO:0000259" key="2">
    <source>
        <dbReference type="Pfam" id="PF09917"/>
    </source>
</evidence>
<keyword evidence="1" id="KW-0732">Signal</keyword>
<dbReference type="Gene3D" id="2.40.128.520">
    <property type="match status" value="1"/>
</dbReference>
<evidence type="ECO:0000313" key="3">
    <source>
        <dbReference type="EMBL" id="OAD23811.1"/>
    </source>
</evidence>
<organism evidence="3 4">
    <name type="scientific">Candidatus Thiomargarita nelsonii</name>
    <dbReference type="NCBI Taxonomy" id="1003181"/>
    <lineage>
        <taxon>Bacteria</taxon>
        <taxon>Pseudomonadati</taxon>
        <taxon>Pseudomonadota</taxon>
        <taxon>Gammaproteobacteria</taxon>
        <taxon>Thiotrichales</taxon>
        <taxon>Thiotrichaceae</taxon>
        <taxon>Thiomargarita</taxon>
    </lineage>
</organism>
<dbReference type="Pfam" id="PF09917">
    <property type="entry name" value="DUF2147"/>
    <property type="match status" value="1"/>
</dbReference>